<comment type="similarity">
    <text evidence="2">Belongs to the sodium:neurotransmitter symporter (SNF) (TC 2.A.22) family.</text>
</comment>
<evidence type="ECO:0000256" key="5">
    <source>
        <dbReference type="ARBA" id="ARBA00022989"/>
    </source>
</evidence>
<keyword evidence="4 10" id="KW-0812">Transmembrane</keyword>
<feature type="transmembrane region" description="Helical" evidence="10">
    <location>
        <begin position="153"/>
        <end position="174"/>
    </location>
</feature>
<feature type="region of interest" description="Disordered" evidence="9">
    <location>
        <begin position="438"/>
        <end position="459"/>
    </location>
</feature>
<dbReference type="GO" id="GO:0089718">
    <property type="term" value="P:amino acid import across plasma membrane"/>
    <property type="evidence" value="ECO:0007669"/>
    <property type="project" value="TreeGrafter"/>
</dbReference>
<keyword evidence="7" id="KW-0325">Glycoprotein</keyword>
<feature type="binding site" evidence="8">
    <location>
        <position position="261"/>
    </location>
    <ligand>
        <name>Na(+)</name>
        <dbReference type="ChEBI" id="CHEBI:29101"/>
        <label>1</label>
    </ligand>
</feature>
<comment type="subcellular location">
    <subcellularLocation>
        <location evidence="1">Membrane</location>
        <topology evidence="1">Multi-pass membrane protein</topology>
    </subcellularLocation>
</comment>
<evidence type="ECO:0000313" key="11">
    <source>
        <dbReference type="EMBL" id="CAD5123925.1"/>
    </source>
</evidence>
<sequence>MKTGAFLIPYLLALAVGGFPILFMEMAFGQFASLESQKYSMRNVTNKSLFKTPTEEYFERHLLNISGGIGDVGDVKWTLIVCLAVSWFVCFACLFKGIKSMGKAAIFTTAFSYIILTVLLIRGLTLPGAYQGLIYYLKPDFTKLKQPQVWGEAASQAFASLSLGAGGWITLSSYNKFSNRCNRDAILVGIGNALTSIYAGLVIFSVLGYMAHVKGIDEIDKVTKEGPGLAFVVYPEGLSLIPGAPFWSICFFFMMFTVGLDSLFGQVETIAAGIIDEYPDFLRPRRKLFTLFLWYKKFSKDIEIMIGHKPGVFYLVCWRFATPLLILIVIVFLGANYRPPKYGNYDLPVWAQNFGLLLGLFPISLIPIVMVYQVIKTTGFTCPFWKLCTDKELNDKIEKTLVRPHCDWGPALPEIRRKFSYGPRTDELETDMDEIYSEENRKVQIDPEPHEIPEGTVAT</sequence>
<dbReference type="PROSITE" id="PS50267">
    <property type="entry name" value="NA_NEUROTRAN_SYMP_3"/>
    <property type="match status" value="1"/>
</dbReference>
<organism evidence="11 12">
    <name type="scientific">Dimorphilus gyrociliatus</name>
    <dbReference type="NCBI Taxonomy" id="2664684"/>
    <lineage>
        <taxon>Eukaryota</taxon>
        <taxon>Metazoa</taxon>
        <taxon>Spiralia</taxon>
        <taxon>Lophotrochozoa</taxon>
        <taxon>Annelida</taxon>
        <taxon>Polychaeta</taxon>
        <taxon>Polychaeta incertae sedis</taxon>
        <taxon>Dinophilidae</taxon>
        <taxon>Dimorphilus</taxon>
    </lineage>
</organism>
<keyword evidence="8" id="KW-0915">Sodium</keyword>
<evidence type="ECO:0000256" key="10">
    <source>
        <dbReference type="SAM" id="Phobius"/>
    </source>
</evidence>
<dbReference type="PANTHER" id="PTHR11616:SF321">
    <property type="entry name" value="SODIUM-DEPENDENT NUTRIENT AMINO ACID TRANSPORTER 1-RELATED"/>
    <property type="match status" value="1"/>
</dbReference>
<dbReference type="GO" id="GO:0005886">
    <property type="term" value="C:plasma membrane"/>
    <property type="evidence" value="ECO:0007669"/>
    <property type="project" value="TreeGrafter"/>
</dbReference>
<feature type="compositionally biased region" description="Basic and acidic residues" evidence="9">
    <location>
        <begin position="438"/>
        <end position="453"/>
    </location>
</feature>
<evidence type="ECO:0000256" key="4">
    <source>
        <dbReference type="ARBA" id="ARBA00022692"/>
    </source>
</evidence>
<reference evidence="11 12" key="1">
    <citation type="submission" date="2020-08" db="EMBL/GenBank/DDBJ databases">
        <authorList>
            <person name="Hejnol A."/>
        </authorList>
    </citation>
    <scope>NUCLEOTIDE SEQUENCE [LARGE SCALE GENOMIC DNA]</scope>
</reference>
<feature type="transmembrane region" description="Helical" evidence="10">
    <location>
        <begin position="354"/>
        <end position="375"/>
    </location>
</feature>
<keyword evidence="5 10" id="KW-1133">Transmembrane helix</keyword>
<gene>
    <name evidence="11" type="ORF">DGYR_LOCUS11553</name>
</gene>
<proteinExistence type="inferred from homology"/>
<keyword evidence="12" id="KW-1185">Reference proteome</keyword>
<evidence type="ECO:0000256" key="3">
    <source>
        <dbReference type="ARBA" id="ARBA00022448"/>
    </source>
</evidence>
<dbReference type="InterPro" id="IPR000175">
    <property type="entry name" value="Na/ntran_symport"/>
</dbReference>
<dbReference type="Proteomes" id="UP000549394">
    <property type="component" value="Unassembled WGS sequence"/>
</dbReference>
<dbReference type="AlphaFoldDB" id="A0A7I8W6V6"/>
<keyword evidence="6 10" id="KW-0472">Membrane</keyword>
<evidence type="ECO:0000256" key="7">
    <source>
        <dbReference type="ARBA" id="ARBA00023180"/>
    </source>
</evidence>
<feature type="transmembrane region" description="Helical" evidence="10">
    <location>
        <begin position="110"/>
        <end position="133"/>
    </location>
</feature>
<name>A0A7I8W6V6_9ANNE</name>
<feature type="binding site" evidence="8">
    <location>
        <position position="160"/>
    </location>
    <ligand>
        <name>Na(+)</name>
        <dbReference type="ChEBI" id="CHEBI:29101"/>
        <label>1</label>
    </ligand>
</feature>
<evidence type="ECO:0000256" key="9">
    <source>
        <dbReference type="SAM" id="MobiDB-lite"/>
    </source>
</evidence>
<evidence type="ECO:0000256" key="2">
    <source>
        <dbReference type="ARBA" id="ARBA00006459"/>
    </source>
</evidence>
<feature type="transmembrane region" description="Helical" evidence="10">
    <location>
        <begin position="77"/>
        <end position="98"/>
    </location>
</feature>
<feature type="transmembrane region" description="Helical" evidence="10">
    <location>
        <begin position="312"/>
        <end position="334"/>
    </location>
</feature>
<evidence type="ECO:0000256" key="8">
    <source>
        <dbReference type="PIRSR" id="PIRSR600175-1"/>
    </source>
</evidence>
<dbReference type="Pfam" id="PF00209">
    <property type="entry name" value="SNF"/>
    <property type="match status" value="3"/>
</dbReference>
<dbReference type="InterPro" id="IPR037272">
    <property type="entry name" value="SNS_sf"/>
</dbReference>
<feature type="transmembrane region" description="Helical" evidence="10">
    <location>
        <begin position="244"/>
        <end position="264"/>
    </location>
</feature>
<dbReference type="SUPFAM" id="SSF161070">
    <property type="entry name" value="SNF-like"/>
    <property type="match status" value="1"/>
</dbReference>
<evidence type="ECO:0000256" key="1">
    <source>
        <dbReference type="ARBA" id="ARBA00004141"/>
    </source>
</evidence>
<keyword evidence="3" id="KW-0813">Transport</keyword>
<dbReference type="EMBL" id="CAJFCJ010000019">
    <property type="protein sequence ID" value="CAD5123925.1"/>
    <property type="molecule type" value="Genomic_DNA"/>
</dbReference>
<feature type="binding site" evidence="8">
    <location>
        <position position="192"/>
    </location>
    <ligand>
        <name>Na(+)</name>
        <dbReference type="ChEBI" id="CHEBI:29101"/>
        <label>1</label>
    </ligand>
</feature>
<accession>A0A7I8W6V6</accession>
<dbReference type="PANTHER" id="PTHR11616">
    <property type="entry name" value="SODIUM/CHLORIDE DEPENDENT TRANSPORTER"/>
    <property type="match status" value="1"/>
</dbReference>
<protein>
    <submittedName>
        <fullName evidence="11">DgyrCDS12233</fullName>
    </submittedName>
</protein>
<feature type="binding site" evidence="8">
    <location>
        <position position="262"/>
    </location>
    <ligand>
        <name>Na(+)</name>
        <dbReference type="ChEBI" id="CHEBI:29101"/>
        <label>1</label>
    </ligand>
</feature>
<comment type="caution">
    <text evidence="11">The sequence shown here is derived from an EMBL/GenBank/DDBJ whole genome shotgun (WGS) entry which is preliminary data.</text>
</comment>
<evidence type="ECO:0000313" key="12">
    <source>
        <dbReference type="Proteomes" id="UP000549394"/>
    </source>
</evidence>
<dbReference type="GO" id="GO:0046872">
    <property type="term" value="F:metal ion binding"/>
    <property type="evidence" value="ECO:0007669"/>
    <property type="project" value="UniProtKB-KW"/>
</dbReference>
<feature type="transmembrane region" description="Helical" evidence="10">
    <location>
        <begin position="186"/>
        <end position="211"/>
    </location>
</feature>
<keyword evidence="8" id="KW-0479">Metal-binding</keyword>
<dbReference type="GO" id="GO:0005283">
    <property type="term" value="F:amino acid:sodium symporter activity"/>
    <property type="evidence" value="ECO:0007669"/>
    <property type="project" value="TreeGrafter"/>
</dbReference>
<dbReference type="OrthoDB" id="6581954at2759"/>
<evidence type="ECO:0000256" key="6">
    <source>
        <dbReference type="ARBA" id="ARBA00023136"/>
    </source>
</evidence>